<dbReference type="SUPFAM" id="SSF75304">
    <property type="entry name" value="Amidase signature (AS) enzymes"/>
    <property type="match status" value="1"/>
</dbReference>
<gene>
    <name evidence="2" type="ORF">LHA_1620</name>
</gene>
<sequence length="473" mass="51085">MQDIIKKPAHKIVELIKKKVVSSEEVTRAFLDQIQMVNPSLNAVIELDEEMSLSLAKQADKAISRGETLGSLHGLPITIKDTINIFGYKNTYGSHLYDGYTPEQEGTCVTRLRDAGAIILGLTNSPELLTAYESDNLIYGQTNNPYDLQRSSGGSSGGEAAIISAYGSPLGLGSDGGGSIRVPAHYCGISGLKPTQGLIPITGISLPGAGAGCLQAFGTCGPMARFVDDLTLALSVLSGPDGFDPGAPPVVLRNPSEVDIRQLKVAYFTDNGIVTPNKDIVNATLSAVSALADLGAFVEEARPPNIERTFELHWEPFFTLCDGGETVADILKKLRDDQISPLRKQFNLDAQQCHLSTTKLNQRFAEIAKFRWDTYHFLNQYDVIICPPCATTAKLHGQCLNEIKDFTYTMSFNNSGSPAAVIPFSTSHNGLPIGVQIVSNLWKDHVVLAVAKVLEEFNLTNKSIKKPAVCEMA</sequence>
<evidence type="ECO:0000259" key="1">
    <source>
        <dbReference type="Pfam" id="PF01425"/>
    </source>
</evidence>
<name>A0A0A8UP91_LEGHA</name>
<proteinExistence type="predicted"/>
<dbReference type="PATRIC" id="fig|449.7.peg.2021"/>
<dbReference type="STRING" id="449.LHA_1620"/>
<dbReference type="InterPro" id="IPR036928">
    <property type="entry name" value="AS_sf"/>
</dbReference>
<feature type="domain" description="Amidase" evidence="1">
    <location>
        <begin position="25"/>
        <end position="448"/>
    </location>
</feature>
<dbReference type="Gene3D" id="3.90.1300.10">
    <property type="entry name" value="Amidase signature (AS) domain"/>
    <property type="match status" value="1"/>
</dbReference>
<organism evidence="2 3">
    <name type="scientific">Legionella hackeliae</name>
    <dbReference type="NCBI Taxonomy" id="449"/>
    <lineage>
        <taxon>Bacteria</taxon>
        <taxon>Pseudomonadati</taxon>
        <taxon>Pseudomonadota</taxon>
        <taxon>Gammaproteobacteria</taxon>
        <taxon>Legionellales</taxon>
        <taxon>Legionellaceae</taxon>
        <taxon>Legionella</taxon>
    </lineage>
</organism>
<dbReference type="EMBL" id="LN681225">
    <property type="protein sequence ID" value="CEK10660.1"/>
    <property type="molecule type" value="Genomic_DNA"/>
</dbReference>
<evidence type="ECO:0000313" key="2">
    <source>
        <dbReference type="EMBL" id="CEK10660.1"/>
    </source>
</evidence>
<dbReference type="Proteomes" id="UP000032803">
    <property type="component" value="Chromosome I"/>
</dbReference>
<dbReference type="RefSeq" id="WP_045106002.1">
    <property type="nucleotide sequence ID" value="NZ_LN681225.1"/>
</dbReference>
<dbReference type="OrthoDB" id="8872210at2"/>
<dbReference type="PROSITE" id="PS00571">
    <property type="entry name" value="AMIDASES"/>
    <property type="match status" value="1"/>
</dbReference>
<keyword evidence="3" id="KW-1185">Reference proteome</keyword>
<dbReference type="KEGG" id="lha:LHA_1620"/>
<dbReference type="PANTHER" id="PTHR43372:SF4">
    <property type="entry name" value="FATTY-ACID AMIDE HYDROLASE 2"/>
    <property type="match status" value="1"/>
</dbReference>
<dbReference type="AlphaFoldDB" id="A0A0A8UP91"/>
<accession>A0A0A8UP91</accession>
<dbReference type="PANTHER" id="PTHR43372">
    <property type="entry name" value="FATTY-ACID AMIDE HYDROLASE"/>
    <property type="match status" value="1"/>
</dbReference>
<dbReference type="GO" id="GO:0012505">
    <property type="term" value="C:endomembrane system"/>
    <property type="evidence" value="ECO:0007669"/>
    <property type="project" value="TreeGrafter"/>
</dbReference>
<protein>
    <submittedName>
        <fullName evidence="2">Amidase</fullName>
    </submittedName>
</protein>
<dbReference type="Pfam" id="PF01425">
    <property type="entry name" value="Amidase"/>
    <property type="match status" value="1"/>
</dbReference>
<dbReference type="InterPro" id="IPR020556">
    <property type="entry name" value="Amidase_CS"/>
</dbReference>
<reference evidence="3" key="1">
    <citation type="submission" date="2014-09" db="EMBL/GenBank/DDBJ databases">
        <authorList>
            <person name="Gomez-Valero L."/>
        </authorList>
    </citation>
    <scope>NUCLEOTIDE SEQUENCE [LARGE SCALE GENOMIC DNA]</scope>
    <source>
        <strain evidence="3">ATCC35250</strain>
    </source>
</reference>
<evidence type="ECO:0000313" key="3">
    <source>
        <dbReference type="Proteomes" id="UP000032803"/>
    </source>
</evidence>
<dbReference type="HOGENOM" id="CLU_009600_0_4_6"/>
<dbReference type="InterPro" id="IPR023631">
    <property type="entry name" value="Amidase_dom"/>
</dbReference>
<dbReference type="InterPro" id="IPR052739">
    <property type="entry name" value="FAAH2"/>
</dbReference>